<evidence type="ECO:0000256" key="1">
    <source>
        <dbReference type="SAM" id="MobiDB-lite"/>
    </source>
</evidence>
<proteinExistence type="predicted"/>
<feature type="compositionally biased region" description="Low complexity" evidence="1">
    <location>
        <begin position="445"/>
        <end position="470"/>
    </location>
</feature>
<feature type="compositionally biased region" description="Low complexity" evidence="1">
    <location>
        <begin position="284"/>
        <end position="300"/>
    </location>
</feature>
<protein>
    <submittedName>
        <fullName evidence="2">Uncharacterized protein</fullName>
    </submittedName>
</protein>
<dbReference type="EMBL" id="JAABOA010001850">
    <property type="protein sequence ID" value="KAF9580788.1"/>
    <property type="molecule type" value="Genomic_DNA"/>
</dbReference>
<comment type="caution">
    <text evidence="2">The sequence shown here is derived from an EMBL/GenBank/DDBJ whole genome shotgun (WGS) entry which is preliminary data.</text>
</comment>
<reference evidence="2" key="1">
    <citation type="journal article" date="2020" name="Fungal Divers.">
        <title>Resolving the Mortierellaceae phylogeny through synthesis of multi-gene phylogenetics and phylogenomics.</title>
        <authorList>
            <person name="Vandepol N."/>
            <person name="Liber J."/>
            <person name="Desiro A."/>
            <person name="Na H."/>
            <person name="Kennedy M."/>
            <person name="Barry K."/>
            <person name="Grigoriev I.V."/>
            <person name="Miller A.N."/>
            <person name="O'Donnell K."/>
            <person name="Stajich J.E."/>
            <person name="Bonito G."/>
        </authorList>
    </citation>
    <scope>NUCLEOTIDE SEQUENCE</scope>
    <source>
        <strain evidence="2">KOD1015</strain>
    </source>
</reference>
<feature type="compositionally biased region" description="Polar residues" evidence="1">
    <location>
        <begin position="314"/>
        <end position="335"/>
    </location>
</feature>
<feature type="region of interest" description="Disordered" evidence="1">
    <location>
        <begin position="445"/>
        <end position="471"/>
    </location>
</feature>
<dbReference type="OrthoDB" id="2437428at2759"/>
<sequence length="675" mass="69284">MSQRKATAISKFGHLFGDSSGRFGPALIVPCFPSVASAKSFFCTRGPFSVAAAAAAAAAVVKSALCVRGSLQGPPSSPHPACHRYDHHHQKRRLFRQGHTFASTTHLSSLTQQDSSGSLFDAPSTPSSALSSVKRELLFGEAGSGSSSVSRRTSTPPLSRVASGSPSVSSQQSSRVPTPPLGGGVRFGATATTTTLESDFSPLGQALSKGDEDSDDMPSTRSSNWAEPLTRTSSRASTKSKDSTSTASLQSQEVAADDIPSTTGGAKASTARSMPVASEPLAASSLSSSQRQQQQSSSRSTVRRKSSSLVQPKPSATSTNSMIVNPLSQGPSSEKSALDWTPSPSSQSIETFQSISRSSSPNIVSVRASAAAATGIDSRADTVSPAPSTSSATIPIHIVIPDDAAAAFNDGLDFSGSGRAFLNNLPSQVTSPTLSSTSSFLDSMGSLSGSTSTNTTGKTGTTSHLKSGSGFSLGEDVSDAANPWMNSLVDSLESTKLTSGTTAVQVVDYTQSDPSGNSGGFQPDISFTTTTASKTTISSTAASKSSLFSTTTTTTTATTARTGVHSLSTLSMEDDVGGFDDVFSTGSKKHHGGRSAITGSGPSLAGASAAMSGSMTTKRWNILDAAEAASMDPDFMGPTSAVSQARDKVLAMMQMPKDALDKDVSAQEVFDNPWE</sequence>
<organism evidence="2 3">
    <name type="scientific">Lunasporangiospora selenospora</name>
    <dbReference type="NCBI Taxonomy" id="979761"/>
    <lineage>
        <taxon>Eukaryota</taxon>
        <taxon>Fungi</taxon>
        <taxon>Fungi incertae sedis</taxon>
        <taxon>Mucoromycota</taxon>
        <taxon>Mortierellomycotina</taxon>
        <taxon>Mortierellomycetes</taxon>
        <taxon>Mortierellales</taxon>
        <taxon>Mortierellaceae</taxon>
        <taxon>Lunasporangiospora</taxon>
    </lineage>
</organism>
<evidence type="ECO:0000313" key="2">
    <source>
        <dbReference type="EMBL" id="KAF9580788.1"/>
    </source>
</evidence>
<dbReference type="Proteomes" id="UP000780801">
    <property type="component" value="Unassembled WGS sequence"/>
</dbReference>
<accession>A0A9P6FS33</accession>
<feature type="compositionally biased region" description="Low complexity" evidence="1">
    <location>
        <begin position="144"/>
        <end position="176"/>
    </location>
</feature>
<dbReference type="AlphaFoldDB" id="A0A9P6FS33"/>
<feature type="region of interest" description="Disordered" evidence="1">
    <location>
        <begin position="141"/>
        <end position="357"/>
    </location>
</feature>
<feature type="compositionally biased region" description="Polar residues" evidence="1">
    <location>
        <begin position="342"/>
        <end position="353"/>
    </location>
</feature>
<feature type="compositionally biased region" description="Low complexity" evidence="1">
    <location>
        <begin position="230"/>
        <end position="248"/>
    </location>
</feature>
<evidence type="ECO:0000313" key="3">
    <source>
        <dbReference type="Proteomes" id="UP000780801"/>
    </source>
</evidence>
<keyword evidence="3" id="KW-1185">Reference proteome</keyword>
<gene>
    <name evidence="2" type="ORF">BGW38_002424</name>
</gene>
<name>A0A9P6FS33_9FUNG</name>